<organism evidence="1 2">
    <name type="scientific">Ascodesmis nigricans</name>
    <dbReference type="NCBI Taxonomy" id="341454"/>
    <lineage>
        <taxon>Eukaryota</taxon>
        <taxon>Fungi</taxon>
        <taxon>Dikarya</taxon>
        <taxon>Ascomycota</taxon>
        <taxon>Pezizomycotina</taxon>
        <taxon>Pezizomycetes</taxon>
        <taxon>Pezizales</taxon>
        <taxon>Ascodesmidaceae</taxon>
        <taxon>Ascodesmis</taxon>
    </lineage>
</organism>
<accession>A0A4S2MJZ8</accession>
<gene>
    <name evidence="1" type="ORF">EX30DRAFT_344266</name>
</gene>
<protein>
    <submittedName>
        <fullName evidence="1">Uncharacterized protein</fullName>
    </submittedName>
</protein>
<evidence type="ECO:0000313" key="2">
    <source>
        <dbReference type="Proteomes" id="UP000298138"/>
    </source>
</evidence>
<evidence type="ECO:0000313" key="1">
    <source>
        <dbReference type="EMBL" id="TGZ77260.1"/>
    </source>
</evidence>
<proteinExistence type="predicted"/>
<dbReference type="AlphaFoldDB" id="A0A4S2MJZ8"/>
<dbReference type="InParanoid" id="A0A4S2MJZ8"/>
<dbReference type="Proteomes" id="UP000298138">
    <property type="component" value="Unassembled WGS sequence"/>
</dbReference>
<name>A0A4S2MJZ8_9PEZI</name>
<sequence length="55" mass="6421">MMSSLTFTPLLVLYTWSAAIFLVSALKTWIRSGFEQVKPQLVIHRATLRYPWTLH</sequence>
<reference evidence="1 2" key="1">
    <citation type="submission" date="2019-04" db="EMBL/GenBank/DDBJ databases">
        <title>Comparative genomics and transcriptomics to analyze fruiting body development in filamentous ascomycetes.</title>
        <authorList>
            <consortium name="DOE Joint Genome Institute"/>
            <person name="Lutkenhaus R."/>
            <person name="Traeger S."/>
            <person name="Breuer J."/>
            <person name="Kuo A."/>
            <person name="Lipzen A."/>
            <person name="Pangilinan J."/>
            <person name="Dilworth D."/>
            <person name="Sandor L."/>
            <person name="Poggeler S."/>
            <person name="Barry K."/>
            <person name="Grigoriev I.V."/>
            <person name="Nowrousian M."/>
        </authorList>
    </citation>
    <scope>NUCLEOTIDE SEQUENCE [LARGE SCALE GENOMIC DNA]</scope>
    <source>
        <strain evidence="1 2">CBS 389.68</strain>
    </source>
</reference>
<keyword evidence="2" id="KW-1185">Reference proteome</keyword>
<dbReference type="EMBL" id="ML220156">
    <property type="protein sequence ID" value="TGZ77260.1"/>
    <property type="molecule type" value="Genomic_DNA"/>
</dbReference>